<reference evidence="1 2" key="1">
    <citation type="submission" date="2016-03" db="EMBL/GenBank/DDBJ databases">
        <title>Draft genome sequence of Gluconobacter cerinus strain CECT 9110.</title>
        <authorList>
            <person name="Sainz F."/>
            <person name="Mas A."/>
            <person name="Torija M.J."/>
        </authorList>
    </citation>
    <scope>NUCLEOTIDE SEQUENCE [LARGE SCALE GENOMIC DNA]</scope>
    <source>
        <strain evidence="1 2">CECT 9110</strain>
    </source>
</reference>
<evidence type="ECO:0000313" key="1">
    <source>
        <dbReference type="EMBL" id="OAJ67881.1"/>
    </source>
</evidence>
<proteinExistence type="predicted"/>
<dbReference type="Proteomes" id="UP000077786">
    <property type="component" value="Unassembled WGS sequence"/>
</dbReference>
<gene>
    <name evidence="1" type="ORF">A0123_01520</name>
</gene>
<dbReference type="OrthoDB" id="7282744at2"/>
<dbReference type="PATRIC" id="fig|38307.3.peg.1559"/>
<dbReference type="RefSeq" id="WP_157091182.1">
    <property type="nucleotide sequence ID" value="NZ_LUTU01000006.1"/>
</dbReference>
<dbReference type="AlphaFoldDB" id="A0A1B6VKY0"/>
<protein>
    <submittedName>
        <fullName evidence="1">Uncharacterized protein</fullName>
    </submittedName>
</protein>
<evidence type="ECO:0000313" key="2">
    <source>
        <dbReference type="Proteomes" id="UP000077786"/>
    </source>
</evidence>
<dbReference type="EMBL" id="LUTU01000006">
    <property type="protein sequence ID" value="OAJ67881.1"/>
    <property type="molecule type" value="Genomic_DNA"/>
</dbReference>
<comment type="caution">
    <text evidence="1">The sequence shown here is derived from an EMBL/GenBank/DDBJ whole genome shotgun (WGS) entry which is preliminary data.</text>
</comment>
<name>A0A1B6VKY0_9PROT</name>
<sequence length="291" mass="32127">MHTDKLWKGVLSSGMLFSRNVLRRSLLEGRTAVIPTVSFVKSREKGNLDFPKLSMASLMSRATSVGRFYFSKSGPETHVEGTLENAPKLVRNKSSIFKMGPKQRSLVHIVQAKLEKSGHAVSQKIRDDMQLGVPKNFFIKPGRLSAASTRKPFFSAKSREQHCRVTPHVFSRNTPDLGGSRLEILKSAIKTKSVPVLESGVRDLEGCSAVSSQFLPASLGKLARIRHPEFEENTLSPIFRAFRSGMPPLGEEQRKDISDFGKMSRLAARRATGGVDEIQFPQYPGCSIGVG</sequence>
<accession>A0A1B6VKY0</accession>
<organism evidence="1 2">
    <name type="scientific">Gluconobacter cerinus</name>
    <dbReference type="NCBI Taxonomy" id="38307"/>
    <lineage>
        <taxon>Bacteria</taxon>
        <taxon>Pseudomonadati</taxon>
        <taxon>Pseudomonadota</taxon>
        <taxon>Alphaproteobacteria</taxon>
        <taxon>Acetobacterales</taxon>
        <taxon>Acetobacteraceae</taxon>
        <taxon>Gluconobacter</taxon>
    </lineage>
</organism>